<dbReference type="InterPro" id="IPR004710">
    <property type="entry name" value="Bilac:Na_transpt"/>
</dbReference>
<comment type="subcellular location">
    <subcellularLocation>
        <location evidence="1">Membrane</location>
        <topology evidence="1">Multi-pass membrane protein</topology>
    </subcellularLocation>
</comment>
<evidence type="ECO:0000313" key="7">
    <source>
        <dbReference type="Proteomes" id="UP000473525"/>
    </source>
</evidence>
<dbReference type="Proteomes" id="UP000473525">
    <property type="component" value="Unassembled WGS sequence"/>
</dbReference>
<dbReference type="EMBL" id="WSEK01000004">
    <property type="protein sequence ID" value="MVQ50944.1"/>
    <property type="molecule type" value="Genomic_DNA"/>
</dbReference>
<feature type="transmembrane region" description="Helical" evidence="5">
    <location>
        <begin position="218"/>
        <end position="241"/>
    </location>
</feature>
<feature type="transmembrane region" description="Helical" evidence="5">
    <location>
        <begin position="86"/>
        <end position="106"/>
    </location>
</feature>
<evidence type="ECO:0000313" key="6">
    <source>
        <dbReference type="EMBL" id="MVQ50944.1"/>
    </source>
</evidence>
<protein>
    <submittedName>
        <fullName evidence="6">Bile acid:sodium symporter family protein</fullName>
    </submittedName>
</protein>
<keyword evidence="2 5" id="KW-0812">Transmembrane</keyword>
<evidence type="ECO:0000256" key="4">
    <source>
        <dbReference type="ARBA" id="ARBA00023136"/>
    </source>
</evidence>
<feature type="transmembrane region" description="Helical" evidence="5">
    <location>
        <begin position="113"/>
        <end position="139"/>
    </location>
</feature>
<dbReference type="Gene3D" id="1.20.1530.20">
    <property type="match status" value="1"/>
</dbReference>
<name>A0A6L6XU57_9ACTN</name>
<dbReference type="RefSeq" id="WP_157344153.1">
    <property type="nucleotide sequence ID" value="NZ_WSEK01000004.1"/>
</dbReference>
<feature type="transmembrane region" description="Helical" evidence="5">
    <location>
        <begin position="55"/>
        <end position="80"/>
    </location>
</feature>
<dbReference type="GO" id="GO:0016020">
    <property type="term" value="C:membrane"/>
    <property type="evidence" value="ECO:0007669"/>
    <property type="project" value="UniProtKB-SubCell"/>
</dbReference>
<evidence type="ECO:0000256" key="1">
    <source>
        <dbReference type="ARBA" id="ARBA00004141"/>
    </source>
</evidence>
<feature type="transmembrane region" description="Helical" evidence="5">
    <location>
        <begin position="159"/>
        <end position="180"/>
    </location>
</feature>
<keyword evidence="3 5" id="KW-1133">Transmembrane helix</keyword>
<gene>
    <name evidence="6" type="ORF">GON03_17290</name>
</gene>
<keyword evidence="7" id="KW-1185">Reference proteome</keyword>
<feature type="transmembrane region" description="Helical" evidence="5">
    <location>
        <begin position="192"/>
        <end position="212"/>
    </location>
</feature>
<sequence>MLHPLLSVLATDVDNITIDFDEGSLTFLKIVIALILFGVALDTKLEDFAAAIRRPIPIAIGVVAQFVLLPALTFLLTIALDVRGSVALGMILVACCPPGNVSNILTHRAGGDVALSVSMTAVSNVLAIFMLPINLAFWGGLSPAGDDLLHEVDMSVWETFGEIALVIGLPFVAGITITRLWPRVGHRAHRIVGPVSFVLLALIIVLGFIGNFDIFRDYITIVLLAVCLQNALALALGYAIARVTRLPVRQQKAMTFEVGVRNTGLGLLLVFTYFDGLGGMALVAAWWGLYDIITGLLVAEVWRRRTAAPADVVVPA</sequence>
<evidence type="ECO:0000256" key="5">
    <source>
        <dbReference type="SAM" id="Phobius"/>
    </source>
</evidence>
<dbReference type="PANTHER" id="PTHR10361">
    <property type="entry name" value="SODIUM-BILE ACID COTRANSPORTER"/>
    <property type="match status" value="1"/>
</dbReference>
<keyword evidence="4 5" id="KW-0472">Membrane</keyword>
<proteinExistence type="predicted"/>
<dbReference type="AlphaFoldDB" id="A0A6L6XU57"/>
<comment type="caution">
    <text evidence="6">The sequence shown here is derived from an EMBL/GenBank/DDBJ whole genome shotgun (WGS) entry which is preliminary data.</text>
</comment>
<accession>A0A6L6XU57</accession>
<dbReference type="InterPro" id="IPR038770">
    <property type="entry name" value="Na+/solute_symporter_sf"/>
</dbReference>
<organism evidence="6 7">
    <name type="scientific">Nocardioides agri</name>
    <dbReference type="NCBI Taxonomy" id="2682843"/>
    <lineage>
        <taxon>Bacteria</taxon>
        <taxon>Bacillati</taxon>
        <taxon>Actinomycetota</taxon>
        <taxon>Actinomycetes</taxon>
        <taxon>Propionibacteriales</taxon>
        <taxon>Nocardioidaceae</taxon>
        <taxon>Nocardioides</taxon>
    </lineage>
</organism>
<feature type="transmembrane region" description="Helical" evidence="5">
    <location>
        <begin position="25"/>
        <end position="43"/>
    </location>
</feature>
<dbReference type="Pfam" id="PF01758">
    <property type="entry name" value="SBF"/>
    <property type="match status" value="1"/>
</dbReference>
<reference evidence="6 7" key="1">
    <citation type="submission" date="2019-12" db="EMBL/GenBank/DDBJ databases">
        <authorList>
            <person name="Huq M.A."/>
        </authorList>
    </citation>
    <scope>NUCLEOTIDE SEQUENCE [LARGE SCALE GENOMIC DNA]</scope>
    <source>
        <strain evidence="6 7">MAH-18</strain>
    </source>
</reference>
<evidence type="ECO:0000256" key="3">
    <source>
        <dbReference type="ARBA" id="ARBA00022989"/>
    </source>
</evidence>
<evidence type="ECO:0000256" key="2">
    <source>
        <dbReference type="ARBA" id="ARBA00022692"/>
    </source>
</evidence>
<dbReference type="InterPro" id="IPR002657">
    <property type="entry name" value="BilAc:Na_symport/Acr3"/>
</dbReference>
<dbReference type="PANTHER" id="PTHR10361:SF28">
    <property type="entry name" value="P3 PROTEIN-RELATED"/>
    <property type="match status" value="1"/>
</dbReference>